<accession>A0A1D2MWS1</accession>
<dbReference type="EMBL" id="LJIJ01000437">
    <property type="protein sequence ID" value="ODM97493.1"/>
    <property type="molecule type" value="Genomic_DNA"/>
</dbReference>
<proteinExistence type="predicted"/>
<dbReference type="Proteomes" id="UP000094527">
    <property type="component" value="Unassembled WGS sequence"/>
</dbReference>
<protein>
    <submittedName>
        <fullName evidence="1">Uncharacterized protein</fullName>
    </submittedName>
</protein>
<comment type="caution">
    <text evidence="1">The sequence shown here is derived from an EMBL/GenBank/DDBJ whole genome shotgun (WGS) entry which is preliminary data.</text>
</comment>
<organism evidence="1 2">
    <name type="scientific">Orchesella cincta</name>
    <name type="common">Springtail</name>
    <name type="synonym">Podura cincta</name>
    <dbReference type="NCBI Taxonomy" id="48709"/>
    <lineage>
        <taxon>Eukaryota</taxon>
        <taxon>Metazoa</taxon>
        <taxon>Ecdysozoa</taxon>
        <taxon>Arthropoda</taxon>
        <taxon>Hexapoda</taxon>
        <taxon>Collembola</taxon>
        <taxon>Entomobryomorpha</taxon>
        <taxon>Entomobryoidea</taxon>
        <taxon>Orchesellidae</taxon>
        <taxon>Orchesellinae</taxon>
        <taxon>Orchesella</taxon>
    </lineage>
</organism>
<reference evidence="1 2" key="1">
    <citation type="journal article" date="2016" name="Genome Biol. Evol.">
        <title>Gene Family Evolution Reflects Adaptation to Soil Environmental Stressors in the Genome of the Collembolan Orchesella cincta.</title>
        <authorList>
            <person name="Faddeeva-Vakhrusheva A."/>
            <person name="Derks M.F."/>
            <person name="Anvar S.Y."/>
            <person name="Agamennone V."/>
            <person name="Suring W."/>
            <person name="Smit S."/>
            <person name="van Straalen N.M."/>
            <person name="Roelofs D."/>
        </authorList>
    </citation>
    <scope>NUCLEOTIDE SEQUENCE [LARGE SCALE GENOMIC DNA]</scope>
    <source>
        <tissue evidence="1">Mixed pool</tissue>
    </source>
</reference>
<evidence type="ECO:0000313" key="2">
    <source>
        <dbReference type="Proteomes" id="UP000094527"/>
    </source>
</evidence>
<name>A0A1D2MWS1_ORCCI</name>
<dbReference type="AlphaFoldDB" id="A0A1D2MWS1"/>
<keyword evidence="2" id="KW-1185">Reference proteome</keyword>
<sequence>MLKESELKKVTCGTCLPDVAVEDEEEDEADKLLTTTGFRLAAANTSGFWMTLFGIPTGGVVFILKTGQILEANHLSSLS</sequence>
<evidence type="ECO:0000313" key="1">
    <source>
        <dbReference type="EMBL" id="ODM97493.1"/>
    </source>
</evidence>
<gene>
    <name evidence="1" type="ORF">Ocin01_09176</name>
</gene>